<name>A0A919IV68_9ACTN</name>
<feature type="region of interest" description="Disordered" evidence="1">
    <location>
        <begin position="1"/>
        <end position="37"/>
    </location>
</feature>
<comment type="caution">
    <text evidence="3">The sequence shown here is derived from an EMBL/GenBank/DDBJ whole genome shotgun (WGS) entry which is preliminary data.</text>
</comment>
<keyword evidence="2" id="KW-0472">Membrane</keyword>
<keyword evidence="2" id="KW-1133">Transmembrane helix</keyword>
<proteinExistence type="predicted"/>
<feature type="compositionally biased region" description="Basic and acidic residues" evidence="1">
    <location>
        <begin position="10"/>
        <end position="33"/>
    </location>
</feature>
<accession>A0A919IV68</accession>
<protein>
    <submittedName>
        <fullName evidence="3">Uncharacterized protein</fullName>
    </submittedName>
</protein>
<dbReference type="RefSeq" id="WP_203815360.1">
    <property type="nucleotide sequence ID" value="NZ_BAAABP010000014.1"/>
</dbReference>
<dbReference type="Proteomes" id="UP000598174">
    <property type="component" value="Unassembled WGS sequence"/>
</dbReference>
<feature type="transmembrane region" description="Helical" evidence="2">
    <location>
        <begin position="45"/>
        <end position="65"/>
    </location>
</feature>
<sequence>MRTLSSEPDPSGHIELRPADHEEPTWEVRPGDQRRRRLDSHTRRILSAAAVAAVVVNAAAAWVYWRTTGSETGPPGSETSIELLLRARSDLNRPLLRGQAGALTVTVTNDYDFPIRITSVTPGAAKVAADAEHRNAGCRVRVTRSHFPVSWEVPRNTIGAFTIPGALTMRTDSGRTCDGATFTVPLEAAGVRLEALG</sequence>
<evidence type="ECO:0000256" key="2">
    <source>
        <dbReference type="SAM" id="Phobius"/>
    </source>
</evidence>
<reference evidence="3" key="1">
    <citation type="submission" date="2021-01" db="EMBL/GenBank/DDBJ databases">
        <title>Whole genome shotgun sequence of Actinoplanes ferrugineus NBRC 15555.</title>
        <authorList>
            <person name="Komaki H."/>
            <person name="Tamura T."/>
        </authorList>
    </citation>
    <scope>NUCLEOTIDE SEQUENCE</scope>
    <source>
        <strain evidence="3">NBRC 15555</strain>
    </source>
</reference>
<evidence type="ECO:0000256" key="1">
    <source>
        <dbReference type="SAM" id="MobiDB-lite"/>
    </source>
</evidence>
<dbReference type="EMBL" id="BOMM01000003">
    <property type="protein sequence ID" value="GIE08723.1"/>
    <property type="molecule type" value="Genomic_DNA"/>
</dbReference>
<evidence type="ECO:0000313" key="4">
    <source>
        <dbReference type="Proteomes" id="UP000598174"/>
    </source>
</evidence>
<keyword evidence="4" id="KW-1185">Reference proteome</keyword>
<organism evidence="3 4">
    <name type="scientific">Paractinoplanes ferrugineus</name>
    <dbReference type="NCBI Taxonomy" id="113564"/>
    <lineage>
        <taxon>Bacteria</taxon>
        <taxon>Bacillati</taxon>
        <taxon>Actinomycetota</taxon>
        <taxon>Actinomycetes</taxon>
        <taxon>Micromonosporales</taxon>
        <taxon>Micromonosporaceae</taxon>
        <taxon>Paractinoplanes</taxon>
    </lineage>
</organism>
<gene>
    <name evidence="3" type="ORF">Afe05nite_05630</name>
</gene>
<dbReference type="AlphaFoldDB" id="A0A919IV68"/>
<evidence type="ECO:0000313" key="3">
    <source>
        <dbReference type="EMBL" id="GIE08723.1"/>
    </source>
</evidence>
<keyword evidence="2" id="KW-0812">Transmembrane</keyword>